<reference evidence="1 2" key="1">
    <citation type="submission" date="2018-09" db="EMBL/GenBank/DDBJ databases">
        <title>Genomic Encyclopedia of Archaeal and Bacterial Type Strains, Phase II (KMG-II): from individual species to whole genera.</title>
        <authorList>
            <person name="Goeker M."/>
        </authorList>
    </citation>
    <scope>NUCLEOTIDE SEQUENCE [LARGE SCALE GENOMIC DNA]</scope>
    <source>
        <strain evidence="1 2">DSM 27148</strain>
    </source>
</reference>
<keyword evidence="2" id="KW-1185">Reference proteome</keyword>
<evidence type="ECO:0000313" key="1">
    <source>
        <dbReference type="EMBL" id="RKD90899.1"/>
    </source>
</evidence>
<evidence type="ECO:0000313" key="2">
    <source>
        <dbReference type="Proteomes" id="UP000283387"/>
    </source>
</evidence>
<protein>
    <submittedName>
        <fullName evidence="1">Uncharacterized protein</fullName>
    </submittedName>
</protein>
<dbReference type="Proteomes" id="UP000283387">
    <property type="component" value="Unassembled WGS sequence"/>
</dbReference>
<organism evidence="1 2">
    <name type="scientific">Mangrovibacterium diazotrophicum</name>
    <dbReference type="NCBI Taxonomy" id="1261403"/>
    <lineage>
        <taxon>Bacteria</taxon>
        <taxon>Pseudomonadati</taxon>
        <taxon>Bacteroidota</taxon>
        <taxon>Bacteroidia</taxon>
        <taxon>Marinilabiliales</taxon>
        <taxon>Prolixibacteraceae</taxon>
        <taxon>Mangrovibacterium</taxon>
    </lineage>
</organism>
<dbReference type="EMBL" id="RAPN01000001">
    <property type="protein sequence ID" value="RKD90899.1"/>
    <property type="molecule type" value="Genomic_DNA"/>
</dbReference>
<gene>
    <name evidence="1" type="ORF">BC643_1244</name>
</gene>
<name>A0A419W615_9BACT</name>
<comment type="caution">
    <text evidence="1">The sequence shown here is derived from an EMBL/GenBank/DDBJ whole genome shotgun (WGS) entry which is preliminary data.</text>
</comment>
<sequence length="31" mass="3594">MQNETHKSGIQTNYTFDKEEAKPSNIRILIS</sequence>
<proteinExistence type="predicted"/>
<accession>A0A419W615</accession>
<dbReference type="AlphaFoldDB" id="A0A419W615"/>